<sequence>MDSQTPLQRAIVAAGSQQNLASQLGIRSASISEWKSRGRIPVERVRSIESVTGISKHELRPDIFGPDPIPAAADSVTHTGQITADISKRALREKLGLANDAGLAVVLKLPREQVEAWGDDEQLPALPSVLALLAPPAVEARKAPADCDADRIVPVEVA</sequence>
<evidence type="ECO:0000313" key="1">
    <source>
        <dbReference type="EMBL" id="ASK94482.1"/>
    </source>
</evidence>
<dbReference type="AlphaFoldDB" id="A0AB33CLM2"/>
<dbReference type="SUPFAM" id="SSF47413">
    <property type="entry name" value="lambda repressor-like DNA-binding domains"/>
    <property type="match status" value="1"/>
</dbReference>
<dbReference type="Gene3D" id="1.10.260.40">
    <property type="entry name" value="lambda repressor-like DNA-binding domains"/>
    <property type="match status" value="1"/>
</dbReference>
<name>A0AB33CLM2_XANCI</name>
<gene>
    <name evidence="1" type="ORF">XcvCFBP7111P_15185</name>
</gene>
<dbReference type="EMBL" id="CP022263">
    <property type="protein sequence ID" value="ASK94482.1"/>
    <property type="molecule type" value="Genomic_DNA"/>
</dbReference>
<dbReference type="InterPro" id="IPR031856">
    <property type="entry name" value="YdaS_toxin-like"/>
</dbReference>
<evidence type="ECO:0000313" key="2">
    <source>
        <dbReference type="Proteomes" id="UP000198357"/>
    </source>
</evidence>
<protein>
    <recommendedName>
        <fullName evidence="3">Helix-turn-helix domain-containing protein</fullName>
    </recommendedName>
</protein>
<dbReference type="Pfam" id="PF15943">
    <property type="entry name" value="YdaS_toxin"/>
    <property type="match status" value="1"/>
</dbReference>
<evidence type="ECO:0008006" key="3">
    <source>
        <dbReference type="Google" id="ProtNLM"/>
    </source>
</evidence>
<dbReference type="Proteomes" id="UP000198357">
    <property type="component" value="Chromosome"/>
</dbReference>
<proteinExistence type="predicted"/>
<dbReference type="GO" id="GO:0003677">
    <property type="term" value="F:DNA binding"/>
    <property type="evidence" value="ECO:0007669"/>
    <property type="project" value="InterPro"/>
</dbReference>
<dbReference type="RefSeq" id="WP_089113561.1">
    <property type="nucleotide sequence ID" value="NZ_CP022263.1"/>
</dbReference>
<reference evidence="1 2" key="1">
    <citation type="submission" date="2017-06" db="EMBL/GenBank/DDBJ databases">
        <title>First complete genome sequences of Xanthomonas citri pv. vignicola strains CFBP 7111, CFBP 7112 and CFBP 7113 using long-read technology.</title>
        <authorList>
            <person name="Ruh M."/>
            <person name="Briand M."/>
            <person name="Bonneau S."/>
            <person name="Jacques M.A."/>
            <person name="Chen N.W.G."/>
        </authorList>
    </citation>
    <scope>NUCLEOTIDE SEQUENCE [LARGE SCALE GENOMIC DNA]</scope>
    <source>
        <strain evidence="1 2">CFBP7111</strain>
    </source>
</reference>
<dbReference type="InterPro" id="IPR010982">
    <property type="entry name" value="Lambda_DNA-bd_dom_sf"/>
</dbReference>
<organism evidence="1 2">
    <name type="scientific">Xanthomonas citri pv. vignicola</name>
    <dbReference type="NCBI Taxonomy" id="473426"/>
    <lineage>
        <taxon>Bacteria</taxon>
        <taxon>Pseudomonadati</taxon>
        <taxon>Pseudomonadota</taxon>
        <taxon>Gammaproteobacteria</taxon>
        <taxon>Lysobacterales</taxon>
        <taxon>Lysobacteraceae</taxon>
        <taxon>Xanthomonas</taxon>
    </lineage>
</organism>
<accession>A0AB33CLM2</accession>